<evidence type="ECO:0000256" key="1">
    <source>
        <dbReference type="ARBA" id="ARBA00001113"/>
    </source>
</evidence>
<evidence type="ECO:0000256" key="3">
    <source>
        <dbReference type="ARBA" id="ARBA00012095"/>
    </source>
</evidence>
<dbReference type="Gene3D" id="3.40.50.510">
    <property type="entry name" value="Phosphotransferase system, mannose-type IIA component"/>
    <property type="match status" value="1"/>
</dbReference>
<dbReference type="GO" id="GO:0019563">
    <property type="term" value="P:glycerol catabolic process"/>
    <property type="evidence" value="ECO:0007669"/>
    <property type="project" value="InterPro"/>
</dbReference>
<dbReference type="STRING" id="1869.MB27_15525"/>
<evidence type="ECO:0000313" key="8">
    <source>
        <dbReference type="Proteomes" id="UP000054537"/>
    </source>
</evidence>
<evidence type="ECO:0000259" key="6">
    <source>
        <dbReference type="PROSITE" id="PS51096"/>
    </source>
</evidence>
<dbReference type="InterPro" id="IPR012844">
    <property type="entry name" value="DhaM_N"/>
</dbReference>
<dbReference type="InterPro" id="IPR036662">
    <property type="entry name" value="PTS_EIIA_man-typ_sf"/>
</dbReference>
<comment type="function">
    <text evidence="2">Component of the dihydroxyacetone kinase complex, which is responsible for the phosphoenolpyruvate (PEP)-dependent phosphorylation of dihydroxyacetone. DhaM serves as the phosphoryl donor. Is phosphorylated by phosphoenolpyruvate in an EI- and HPr-dependent reaction, and a phosphorelay system on histidine residues finally leads to phosphoryl transfer to DhaL and dihydroxyacetone.</text>
</comment>
<dbReference type="RefSeq" id="WP_043525242.1">
    <property type="nucleotide sequence ID" value="NZ_BAABKU010000018.1"/>
</dbReference>
<evidence type="ECO:0000256" key="2">
    <source>
        <dbReference type="ARBA" id="ARBA00002788"/>
    </source>
</evidence>
<dbReference type="GO" id="GO:0009401">
    <property type="term" value="P:phosphoenolpyruvate-dependent sugar phosphotransferase system"/>
    <property type="evidence" value="ECO:0007669"/>
    <property type="project" value="InterPro"/>
</dbReference>
<dbReference type="InterPro" id="IPR039643">
    <property type="entry name" value="DhaM"/>
</dbReference>
<dbReference type="PANTHER" id="PTHR38594">
    <property type="entry name" value="PEP-DEPENDENT DIHYDROXYACETONE KINASE, PHOSPHORYL DONOR SUBUNIT DHAM"/>
    <property type="match status" value="1"/>
</dbReference>
<gene>
    <name evidence="7" type="ORF">MB27_15525</name>
</gene>
<dbReference type="EMBL" id="JRTT01000016">
    <property type="protein sequence ID" value="KHD76697.1"/>
    <property type="molecule type" value="Genomic_DNA"/>
</dbReference>
<feature type="domain" description="PTS EIIA type-4" evidence="6">
    <location>
        <begin position="3"/>
        <end position="128"/>
    </location>
</feature>
<evidence type="ECO:0000256" key="5">
    <source>
        <dbReference type="ARBA" id="ARBA00046577"/>
    </source>
</evidence>
<keyword evidence="4 7" id="KW-0808">Transferase</keyword>
<accession>A0A0A6X9A1</accession>
<dbReference type="AlphaFoldDB" id="A0A0A6X9A1"/>
<keyword evidence="7" id="KW-0670">Pyruvate</keyword>
<comment type="caution">
    <text evidence="7">The sequence shown here is derived from an EMBL/GenBank/DDBJ whole genome shotgun (WGS) entry which is preliminary data.</text>
</comment>
<evidence type="ECO:0000313" key="7">
    <source>
        <dbReference type="EMBL" id="KHD76697.1"/>
    </source>
</evidence>
<dbReference type="PANTHER" id="PTHR38594:SF1">
    <property type="entry name" value="PEP-DEPENDENT DIHYDROXYACETONE KINASE, PHOSPHORYL DONOR SUBUNIT DHAM"/>
    <property type="match status" value="1"/>
</dbReference>
<dbReference type="Pfam" id="PF03610">
    <property type="entry name" value="EIIA-man"/>
    <property type="match status" value="1"/>
</dbReference>
<sequence length="128" mass="12497">MAYVGIVLVSHSAELATGLRDLLSQVAGDDVRVEPAGGADDGTLGTSADRIGAAITRADAGAGVLILADLGSAVLTTRAVLDDLPPGPVLADAPFVEGAVAAAVIASTGAGLAEVADAAREARDVPKL</sequence>
<organism evidence="7 8">
    <name type="scientific">Actinoplanes utahensis</name>
    <dbReference type="NCBI Taxonomy" id="1869"/>
    <lineage>
        <taxon>Bacteria</taxon>
        <taxon>Bacillati</taxon>
        <taxon>Actinomycetota</taxon>
        <taxon>Actinomycetes</taxon>
        <taxon>Micromonosporales</taxon>
        <taxon>Micromonosporaceae</taxon>
        <taxon>Actinoplanes</taxon>
    </lineage>
</organism>
<dbReference type="eggNOG" id="COG3412">
    <property type="taxonomic scope" value="Bacteria"/>
</dbReference>
<comment type="catalytic activity">
    <reaction evidence="1">
        <text>dihydroxyacetone + phosphoenolpyruvate = dihydroxyacetone phosphate + pyruvate</text>
        <dbReference type="Rhea" id="RHEA:18381"/>
        <dbReference type="ChEBI" id="CHEBI:15361"/>
        <dbReference type="ChEBI" id="CHEBI:16016"/>
        <dbReference type="ChEBI" id="CHEBI:57642"/>
        <dbReference type="ChEBI" id="CHEBI:58702"/>
        <dbReference type="EC" id="2.7.1.121"/>
    </reaction>
</comment>
<dbReference type="GO" id="GO:0016020">
    <property type="term" value="C:membrane"/>
    <property type="evidence" value="ECO:0007669"/>
    <property type="project" value="InterPro"/>
</dbReference>
<evidence type="ECO:0000256" key="4">
    <source>
        <dbReference type="ARBA" id="ARBA00022679"/>
    </source>
</evidence>
<proteinExistence type="predicted"/>
<dbReference type="SUPFAM" id="SSF53062">
    <property type="entry name" value="PTS system fructose IIA component-like"/>
    <property type="match status" value="1"/>
</dbReference>
<dbReference type="GO" id="GO:0047324">
    <property type="term" value="F:phosphoenolpyruvate-glycerone phosphotransferase activity"/>
    <property type="evidence" value="ECO:0007669"/>
    <property type="project" value="UniProtKB-EC"/>
</dbReference>
<dbReference type="EC" id="2.7.1.121" evidence="3"/>
<dbReference type="Proteomes" id="UP000054537">
    <property type="component" value="Unassembled WGS sequence"/>
</dbReference>
<dbReference type="OrthoDB" id="350754at2"/>
<protein>
    <recommendedName>
        <fullName evidence="3">phosphoenolpyruvate--glycerone phosphotransferase</fullName>
        <ecNumber evidence="3">2.7.1.121</ecNumber>
    </recommendedName>
</protein>
<name>A0A0A6X9A1_ACTUT</name>
<comment type="subunit">
    <text evidence="5">Homodimer. The dihydroxyacetone kinase complex is composed of a homodimer of DhaM, a homodimer of DhaK and the subunit DhaL.</text>
</comment>
<keyword evidence="8" id="KW-1185">Reference proteome</keyword>
<dbReference type="InterPro" id="IPR004701">
    <property type="entry name" value="PTS_EIIA_man-typ"/>
</dbReference>
<reference evidence="7 8" key="1">
    <citation type="submission" date="2014-10" db="EMBL/GenBank/DDBJ databases">
        <title>Draft genome sequence of Actinoplanes utahensis NRRL 12052.</title>
        <authorList>
            <person name="Velasco-Bucheli B."/>
            <person name="del Cerro C."/>
            <person name="Hormigo D."/>
            <person name="Garcia J.L."/>
            <person name="Acebal C."/>
            <person name="Arroyo M."/>
            <person name="de la Mata I."/>
        </authorList>
    </citation>
    <scope>NUCLEOTIDE SEQUENCE [LARGE SCALE GENOMIC DNA]</scope>
    <source>
        <strain evidence="7 8">NRRL 12052</strain>
    </source>
</reference>
<dbReference type="PROSITE" id="PS51096">
    <property type="entry name" value="PTS_EIIA_TYPE_4"/>
    <property type="match status" value="1"/>
</dbReference>
<dbReference type="NCBIfam" id="TIGR02364">
    <property type="entry name" value="dha_pts"/>
    <property type="match status" value="1"/>
</dbReference>